<reference evidence="2" key="1">
    <citation type="journal article" date="2019" name="Int. J. Syst. Evol. Microbiol.">
        <title>The Global Catalogue of Microorganisms (GCM) 10K type strain sequencing project: providing services to taxonomists for standard genome sequencing and annotation.</title>
        <authorList>
            <consortium name="The Broad Institute Genomics Platform"/>
            <consortium name="The Broad Institute Genome Sequencing Center for Infectious Disease"/>
            <person name="Wu L."/>
            <person name="Ma J."/>
        </authorList>
    </citation>
    <scope>NUCLEOTIDE SEQUENCE [LARGE SCALE GENOMIC DNA]</scope>
    <source>
        <strain evidence="2">JCM 4816</strain>
    </source>
</reference>
<sequence>MKCGICSSERLSPLGDLEVTGGAQGTRLLVRFPRTRLFQLRPTFEAGRARICLDCGAVLPFVTESERRSLNAEISSLVPTPD</sequence>
<dbReference type="RefSeq" id="WP_380587505.1">
    <property type="nucleotide sequence ID" value="NZ_JBHSQJ010000117.1"/>
</dbReference>
<organism evidence="1 2">
    <name type="scientific">Streptacidiphilus monticola</name>
    <dbReference type="NCBI Taxonomy" id="2161674"/>
    <lineage>
        <taxon>Bacteria</taxon>
        <taxon>Bacillati</taxon>
        <taxon>Actinomycetota</taxon>
        <taxon>Actinomycetes</taxon>
        <taxon>Kitasatosporales</taxon>
        <taxon>Streptomycetaceae</taxon>
        <taxon>Streptacidiphilus</taxon>
    </lineage>
</organism>
<name>A0ABW1G6K3_9ACTN</name>
<evidence type="ECO:0000313" key="2">
    <source>
        <dbReference type="Proteomes" id="UP001596174"/>
    </source>
</evidence>
<gene>
    <name evidence="1" type="ORF">ACFP3V_24660</name>
</gene>
<protein>
    <recommendedName>
        <fullName evidence="3">Zinc-ribbon domain-containing protein</fullName>
    </recommendedName>
</protein>
<proteinExistence type="predicted"/>
<keyword evidence="2" id="KW-1185">Reference proteome</keyword>
<dbReference type="Proteomes" id="UP001596174">
    <property type="component" value="Unassembled WGS sequence"/>
</dbReference>
<evidence type="ECO:0008006" key="3">
    <source>
        <dbReference type="Google" id="ProtNLM"/>
    </source>
</evidence>
<accession>A0ABW1G6K3</accession>
<dbReference type="EMBL" id="JBHSQJ010000117">
    <property type="protein sequence ID" value="MFC5910400.1"/>
    <property type="molecule type" value="Genomic_DNA"/>
</dbReference>
<comment type="caution">
    <text evidence="1">The sequence shown here is derived from an EMBL/GenBank/DDBJ whole genome shotgun (WGS) entry which is preliminary data.</text>
</comment>
<evidence type="ECO:0000313" key="1">
    <source>
        <dbReference type="EMBL" id="MFC5910400.1"/>
    </source>
</evidence>